<comment type="similarity">
    <text evidence="1">Belongs to the saccharopine dehydrogenase family.</text>
</comment>
<proteinExistence type="inferred from homology"/>
<dbReference type="GO" id="GO:0009247">
    <property type="term" value="P:glycolipid biosynthetic process"/>
    <property type="evidence" value="ECO:0007669"/>
    <property type="project" value="TreeGrafter"/>
</dbReference>
<keyword evidence="2" id="KW-1133">Transmembrane helix</keyword>
<evidence type="ECO:0000259" key="3">
    <source>
        <dbReference type="Pfam" id="PF03435"/>
    </source>
</evidence>
<name>A0A0P7AJY8_9HYPO</name>
<organism evidence="4 5">
    <name type="scientific">Neonectria ditissima</name>
    <dbReference type="NCBI Taxonomy" id="78410"/>
    <lineage>
        <taxon>Eukaryota</taxon>
        <taxon>Fungi</taxon>
        <taxon>Dikarya</taxon>
        <taxon>Ascomycota</taxon>
        <taxon>Pezizomycotina</taxon>
        <taxon>Sordariomycetes</taxon>
        <taxon>Hypocreomycetidae</taxon>
        <taxon>Hypocreales</taxon>
        <taxon>Nectriaceae</taxon>
        <taxon>Neonectria</taxon>
    </lineage>
</organism>
<sequence length="419" mass="46190">MAKEPSHRYEVILFGATGYTGKLCAEYIHAQLPSDLRWAVAGRSLDKLNSVLEMLESNDRARALPAIEVCELDDDELQKLARKTQVVISTVGPYQTYGEPMFQACAQTGTHYLDCTGETPWILDMIAKYHATAQGTGAIMIPSCGFDSVPSDLSAFAVVDHIRTKFSSQTARVDSSLHEIKGSLSGGTMRSIIAAFDLYSIPELIKTLAPFSLSPRHPARSHPQQKSNITAAVFGLRYISGLGWMAVNPQGLVDRCYVNRSWGLAADSKAGTYGENFDFHAWVRMRGPISAVLWHFTMIIALALFCLPLTRWLVTRFWFKPGDGPTESFRQKSSFEYRTSAIADNRQGQQVIGRLKFNGDPYVFTALCLGEVALLLARDTGTLARLQGGGILTSALLGSTFLDSLQRHGVEVEVKERLI</sequence>
<dbReference type="Proteomes" id="UP000050424">
    <property type="component" value="Unassembled WGS sequence"/>
</dbReference>
<keyword evidence="2" id="KW-0472">Membrane</keyword>
<evidence type="ECO:0000256" key="1">
    <source>
        <dbReference type="ARBA" id="ARBA00038048"/>
    </source>
</evidence>
<dbReference type="InterPro" id="IPR051276">
    <property type="entry name" value="Saccharopine_DH-like_oxidrdct"/>
</dbReference>
<dbReference type="Gene3D" id="3.40.50.720">
    <property type="entry name" value="NAD(P)-binding Rossmann-like Domain"/>
    <property type="match status" value="1"/>
</dbReference>
<evidence type="ECO:0000313" key="5">
    <source>
        <dbReference type="Proteomes" id="UP000050424"/>
    </source>
</evidence>
<accession>A0A0P7AJY8</accession>
<evidence type="ECO:0000313" key="4">
    <source>
        <dbReference type="EMBL" id="KPM33979.1"/>
    </source>
</evidence>
<keyword evidence="5" id="KW-1185">Reference proteome</keyword>
<reference evidence="4 5" key="1">
    <citation type="submission" date="2015-09" db="EMBL/GenBank/DDBJ databases">
        <title>Draft genome of a European isolate of the apple canker pathogen Neonectria ditissima.</title>
        <authorList>
            <person name="Gomez-Cortecero A."/>
            <person name="Harrison R.J."/>
            <person name="Armitage A.D."/>
        </authorList>
    </citation>
    <scope>NUCLEOTIDE SEQUENCE [LARGE SCALE GENOMIC DNA]</scope>
    <source>
        <strain evidence="4 5">R09/05</strain>
    </source>
</reference>
<dbReference type="PANTHER" id="PTHR12286:SF5">
    <property type="entry name" value="SACCHAROPINE DEHYDROGENASE-LIKE OXIDOREDUCTASE"/>
    <property type="match status" value="1"/>
</dbReference>
<dbReference type="Pfam" id="PF03435">
    <property type="entry name" value="Sacchrp_dh_NADP"/>
    <property type="match status" value="1"/>
</dbReference>
<dbReference type="GO" id="GO:0005811">
    <property type="term" value="C:lipid droplet"/>
    <property type="evidence" value="ECO:0007669"/>
    <property type="project" value="TreeGrafter"/>
</dbReference>
<protein>
    <recommendedName>
        <fullName evidence="3">Saccharopine dehydrogenase NADP binding domain-containing protein</fullName>
    </recommendedName>
</protein>
<evidence type="ECO:0000256" key="2">
    <source>
        <dbReference type="SAM" id="Phobius"/>
    </source>
</evidence>
<feature type="domain" description="Saccharopine dehydrogenase NADP binding" evidence="3">
    <location>
        <begin position="11"/>
        <end position="139"/>
    </location>
</feature>
<dbReference type="SUPFAM" id="SSF51735">
    <property type="entry name" value="NAD(P)-binding Rossmann-fold domains"/>
    <property type="match status" value="1"/>
</dbReference>
<dbReference type="InterPro" id="IPR036291">
    <property type="entry name" value="NAD(P)-bd_dom_sf"/>
</dbReference>
<dbReference type="GO" id="GO:0005739">
    <property type="term" value="C:mitochondrion"/>
    <property type="evidence" value="ECO:0007669"/>
    <property type="project" value="TreeGrafter"/>
</dbReference>
<dbReference type="OrthoDB" id="10268090at2759"/>
<keyword evidence="2" id="KW-0812">Transmembrane</keyword>
<gene>
    <name evidence="4" type="ORF">AK830_g12592</name>
</gene>
<dbReference type="EMBL" id="LKCW01000439">
    <property type="protein sequence ID" value="KPM33979.1"/>
    <property type="molecule type" value="Genomic_DNA"/>
</dbReference>
<dbReference type="PANTHER" id="PTHR12286">
    <property type="entry name" value="SACCHAROPINE DEHYDROGENASE-LIKE OXIDOREDUCTASE"/>
    <property type="match status" value="1"/>
</dbReference>
<dbReference type="AlphaFoldDB" id="A0A0P7AJY8"/>
<dbReference type="InterPro" id="IPR005097">
    <property type="entry name" value="Sacchrp_dh_NADP-bd"/>
</dbReference>
<feature type="transmembrane region" description="Helical" evidence="2">
    <location>
        <begin position="292"/>
        <end position="314"/>
    </location>
</feature>
<comment type="caution">
    <text evidence="4">The sequence shown here is derived from an EMBL/GenBank/DDBJ whole genome shotgun (WGS) entry which is preliminary data.</text>
</comment>
<dbReference type="GO" id="GO:0005886">
    <property type="term" value="C:plasma membrane"/>
    <property type="evidence" value="ECO:0007669"/>
    <property type="project" value="TreeGrafter"/>
</dbReference>